<evidence type="ECO:0000256" key="7">
    <source>
        <dbReference type="ARBA" id="ARBA00023065"/>
    </source>
</evidence>
<evidence type="ECO:0000256" key="3">
    <source>
        <dbReference type="ARBA" id="ARBA00022448"/>
    </source>
</evidence>
<dbReference type="eggNOG" id="KOG2662">
    <property type="taxonomic scope" value="Eukaryota"/>
</dbReference>
<keyword evidence="6" id="KW-1133">Transmembrane helix</keyword>
<evidence type="ECO:0000256" key="2">
    <source>
        <dbReference type="ARBA" id="ARBA00007535"/>
    </source>
</evidence>
<proteinExistence type="inferred from homology"/>
<keyword evidence="8" id="KW-0472">Membrane</keyword>
<evidence type="ECO:0000313" key="9">
    <source>
        <dbReference type="EMBL" id="EMS51163.1"/>
    </source>
</evidence>
<name>M7YKZ1_TRIUA</name>
<dbReference type="Pfam" id="PF22099">
    <property type="entry name" value="MRS2-like"/>
    <property type="match status" value="1"/>
</dbReference>
<keyword evidence="3" id="KW-0813">Transport</keyword>
<evidence type="ECO:0000256" key="1">
    <source>
        <dbReference type="ARBA" id="ARBA00004141"/>
    </source>
</evidence>
<evidence type="ECO:0000256" key="8">
    <source>
        <dbReference type="ARBA" id="ARBA00023136"/>
    </source>
</evidence>
<reference evidence="9" key="1">
    <citation type="journal article" date="2013" name="Nature">
        <title>Draft genome of the wheat A-genome progenitor Triticum urartu.</title>
        <authorList>
            <person name="Ling H.Q."/>
            <person name="Zhao S."/>
            <person name="Liu D."/>
            <person name="Wang J."/>
            <person name="Sun H."/>
            <person name="Zhang C."/>
            <person name="Fan H."/>
            <person name="Li D."/>
            <person name="Dong L."/>
            <person name="Tao Y."/>
            <person name="Gao C."/>
            <person name="Wu H."/>
            <person name="Li Y."/>
            <person name="Cui Y."/>
            <person name="Guo X."/>
            <person name="Zheng S."/>
            <person name="Wang B."/>
            <person name="Yu K."/>
            <person name="Liang Q."/>
            <person name="Yang W."/>
            <person name="Lou X."/>
            <person name="Chen J."/>
            <person name="Feng M."/>
            <person name="Jian J."/>
            <person name="Zhang X."/>
            <person name="Luo G."/>
            <person name="Jiang Y."/>
            <person name="Liu J."/>
            <person name="Wang Z."/>
            <person name="Sha Y."/>
            <person name="Zhang B."/>
            <person name="Wu H."/>
            <person name="Tang D."/>
            <person name="Shen Q."/>
            <person name="Xue P."/>
            <person name="Zou S."/>
            <person name="Wang X."/>
            <person name="Liu X."/>
            <person name="Wang F."/>
            <person name="Yang Y."/>
            <person name="An X."/>
            <person name="Dong Z."/>
            <person name="Zhang K."/>
            <person name="Zhang X."/>
            <person name="Luo M.C."/>
            <person name="Dvorak J."/>
            <person name="Tong Y."/>
            <person name="Wang J."/>
            <person name="Yang H."/>
            <person name="Li Z."/>
            <person name="Wang D."/>
            <person name="Zhang A."/>
            <person name="Wang J."/>
        </authorList>
    </citation>
    <scope>NUCLEOTIDE SEQUENCE</scope>
</reference>
<dbReference type="Gene3D" id="1.20.58.340">
    <property type="entry name" value="Magnesium transport protein CorA, transmembrane region"/>
    <property type="match status" value="1"/>
</dbReference>
<organism evidence="9">
    <name type="scientific">Triticum urartu</name>
    <name type="common">Red wild einkorn</name>
    <name type="synonym">Crithodium urartu</name>
    <dbReference type="NCBI Taxonomy" id="4572"/>
    <lineage>
        <taxon>Eukaryota</taxon>
        <taxon>Viridiplantae</taxon>
        <taxon>Streptophyta</taxon>
        <taxon>Embryophyta</taxon>
        <taxon>Tracheophyta</taxon>
        <taxon>Spermatophyta</taxon>
        <taxon>Magnoliopsida</taxon>
        <taxon>Liliopsida</taxon>
        <taxon>Poales</taxon>
        <taxon>Poaceae</taxon>
        <taxon>BOP clade</taxon>
        <taxon>Pooideae</taxon>
        <taxon>Triticodae</taxon>
        <taxon>Triticeae</taxon>
        <taxon>Triticinae</taxon>
        <taxon>Triticum</taxon>
    </lineage>
</organism>
<keyword evidence="5" id="KW-0460">Magnesium</keyword>
<comment type="subcellular location">
    <subcellularLocation>
        <location evidence="1">Membrane</location>
        <topology evidence="1">Multi-pass membrane protein</topology>
    </subcellularLocation>
</comment>
<evidence type="ECO:0000256" key="6">
    <source>
        <dbReference type="ARBA" id="ARBA00022989"/>
    </source>
</evidence>
<comment type="similarity">
    <text evidence="2">Belongs to the CorA metal ion transporter (MIT) (TC 1.A.35.5) family.</text>
</comment>
<dbReference type="FunFam" id="2.40.128.330:FF:000001">
    <property type="entry name" value="Magnesium transporter MRS2-1"/>
    <property type="match status" value="1"/>
</dbReference>
<evidence type="ECO:0000256" key="5">
    <source>
        <dbReference type="ARBA" id="ARBA00022842"/>
    </source>
</evidence>
<evidence type="ECO:0000256" key="4">
    <source>
        <dbReference type="ARBA" id="ARBA00022692"/>
    </source>
</evidence>
<dbReference type="EMBL" id="KD223260">
    <property type="protein sequence ID" value="EMS51163.1"/>
    <property type="molecule type" value="Genomic_DNA"/>
</dbReference>
<dbReference type="PANTHER" id="PTHR13890">
    <property type="entry name" value="RNA SPLICING PROTEIN MRS2, MITOCHONDRIAL"/>
    <property type="match status" value="1"/>
</dbReference>
<sequence length="228" mass="26515">MTMMTGFPGRPRSAQPQEARRRHTQLDPPWCAVQTLEVDKATMMRRCELPARDLRLLDPLFVYPSTVLGCERAIVVNLEQIRCIITADEVLLLNSFNSYVFQYAAELQRRLLQCAEGDELPFEFRALELALEAACSFLDAQSCYISGYKNWFHNFIKHLREIGDEFILHLGGHLKDYNSMTYQSFLVKYILSKFKTKDVQRSSKTFLYSKLCNNSWVIWEFNVSSLCL</sequence>
<keyword evidence="7" id="KW-0406">Ion transport</keyword>
<dbReference type="InterPro" id="IPR039204">
    <property type="entry name" value="MRS2-like"/>
</dbReference>
<dbReference type="AlphaFoldDB" id="M7YKZ1"/>
<dbReference type="GO" id="GO:0015095">
    <property type="term" value="F:magnesium ion transmembrane transporter activity"/>
    <property type="evidence" value="ECO:0007669"/>
    <property type="project" value="UniProtKB-ARBA"/>
</dbReference>
<gene>
    <name evidence="9" type="ORF">TRIUR3_31948</name>
</gene>
<dbReference type="PANTHER" id="PTHR13890:SF26">
    <property type="entry name" value="MAGNESIUM TRANSPORTER MRS2-1"/>
    <property type="match status" value="1"/>
</dbReference>
<dbReference type="Gene3D" id="2.40.128.330">
    <property type="match status" value="1"/>
</dbReference>
<dbReference type="GO" id="GO:0016020">
    <property type="term" value="C:membrane"/>
    <property type="evidence" value="ECO:0007669"/>
    <property type="project" value="UniProtKB-SubCell"/>
</dbReference>
<protein>
    <submittedName>
        <fullName evidence="9">Uncharacterized protein</fullName>
    </submittedName>
</protein>
<keyword evidence="4" id="KW-0812">Transmembrane</keyword>
<accession>M7YKZ1</accession>